<evidence type="ECO:0000313" key="2">
    <source>
        <dbReference type="EMBL" id="MCI4683820.1"/>
    </source>
</evidence>
<keyword evidence="1" id="KW-0732">Signal</keyword>
<sequence>MSRKPSSILALAAGLTFAAAAAAIPLMPSQISGFGPGAHSDASLNANLGVLHQVIAWDNSADAHTYRLAQSLPDRGTTFTRVALATIPTGAN</sequence>
<dbReference type="Proteomes" id="UP001139104">
    <property type="component" value="Unassembled WGS sequence"/>
</dbReference>
<feature type="signal peptide" evidence="1">
    <location>
        <begin position="1"/>
        <end position="22"/>
    </location>
</feature>
<name>A0ABS9Z8X6_9HYPH</name>
<keyword evidence="3" id="KW-1185">Reference proteome</keyword>
<protein>
    <submittedName>
        <fullName evidence="2">Uncharacterized protein</fullName>
    </submittedName>
</protein>
<dbReference type="RefSeq" id="WP_243067749.1">
    <property type="nucleotide sequence ID" value="NZ_JAIVFK010000006.1"/>
</dbReference>
<reference evidence="2" key="1">
    <citation type="journal article" date="2022" name="ISME J.">
        <title>Identification of active gaseous-alkane degraders at natural gas seeps.</title>
        <authorList>
            <person name="Farhan Ul Haque M."/>
            <person name="Hernandez M."/>
            <person name="Crombie A.T."/>
            <person name="Murrell J.C."/>
        </authorList>
    </citation>
    <scope>NUCLEOTIDE SEQUENCE</scope>
    <source>
        <strain evidence="2">PC2</strain>
    </source>
</reference>
<evidence type="ECO:0000256" key="1">
    <source>
        <dbReference type="SAM" id="SignalP"/>
    </source>
</evidence>
<organism evidence="2 3">
    <name type="scientific">Candidatus Rhodoblastus alkanivorans</name>
    <dbReference type="NCBI Taxonomy" id="2954117"/>
    <lineage>
        <taxon>Bacteria</taxon>
        <taxon>Pseudomonadati</taxon>
        <taxon>Pseudomonadota</taxon>
        <taxon>Alphaproteobacteria</taxon>
        <taxon>Hyphomicrobiales</taxon>
        <taxon>Rhodoblastaceae</taxon>
        <taxon>Rhodoblastus</taxon>
    </lineage>
</organism>
<feature type="chain" id="PRO_5046427538" evidence="1">
    <location>
        <begin position="23"/>
        <end position="92"/>
    </location>
</feature>
<accession>A0ABS9Z8X6</accession>
<comment type="caution">
    <text evidence="2">The sequence shown here is derived from an EMBL/GenBank/DDBJ whole genome shotgun (WGS) entry which is preliminary data.</text>
</comment>
<dbReference type="EMBL" id="JAIVFP010000001">
    <property type="protein sequence ID" value="MCI4683820.1"/>
    <property type="molecule type" value="Genomic_DNA"/>
</dbReference>
<proteinExistence type="predicted"/>
<gene>
    <name evidence="2" type="ORF">K2U94_13780</name>
</gene>
<evidence type="ECO:0000313" key="3">
    <source>
        <dbReference type="Proteomes" id="UP001139104"/>
    </source>
</evidence>